<protein>
    <recommendedName>
        <fullName evidence="1">DUF6816 domain-containing protein</fullName>
    </recommendedName>
</protein>
<reference evidence="2" key="2">
    <citation type="submission" date="2024-10" db="UniProtKB">
        <authorList>
            <consortium name="EnsemblProtists"/>
        </authorList>
    </citation>
    <scope>IDENTIFICATION</scope>
</reference>
<dbReference type="InterPro" id="IPR049213">
    <property type="entry name" value="DUF6816"/>
</dbReference>
<accession>A0A0D3IRG3</accession>
<dbReference type="PaxDb" id="2903-EOD13848"/>
<dbReference type="OMA" id="RISWDIN"/>
<dbReference type="HOGENOM" id="CLU_1135286_0_0_1"/>
<dbReference type="eggNOG" id="ENOG502SDV8">
    <property type="taxonomic scope" value="Eukaryota"/>
</dbReference>
<reference evidence="3" key="1">
    <citation type="journal article" date="2013" name="Nature">
        <title>Pan genome of the phytoplankton Emiliania underpins its global distribution.</title>
        <authorList>
            <person name="Read B.A."/>
            <person name="Kegel J."/>
            <person name="Klute M.J."/>
            <person name="Kuo A."/>
            <person name="Lefebvre S.C."/>
            <person name="Maumus F."/>
            <person name="Mayer C."/>
            <person name="Miller J."/>
            <person name="Monier A."/>
            <person name="Salamov A."/>
            <person name="Young J."/>
            <person name="Aguilar M."/>
            <person name="Claverie J.M."/>
            <person name="Frickenhaus S."/>
            <person name="Gonzalez K."/>
            <person name="Herman E.K."/>
            <person name="Lin Y.C."/>
            <person name="Napier J."/>
            <person name="Ogata H."/>
            <person name="Sarno A.F."/>
            <person name="Shmutz J."/>
            <person name="Schroeder D."/>
            <person name="de Vargas C."/>
            <person name="Verret F."/>
            <person name="von Dassow P."/>
            <person name="Valentin K."/>
            <person name="Van de Peer Y."/>
            <person name="Wheeler G."/>
            <person name="Dacks J.B."/>
            <person name="Delwiche C.F."/>
            <person name="Dyhrman S.T."/>
            <person name="Glockner G."/>
            <person name="John U."/>
            <person name="Richards T."/>
            <person name="Worden A.Z."/>
            <person name="Zhang X."/>
            <person name="Grigoriev I.V."/>
            <person name="Allen A.E."/>
            <person name="Bidle K."/>
            <person name="Borodovsky M."/>
            <person name="Bowler C."/>
            <person name="Brownlee C."/>
            <person name="Cock J.M."/>
            <person name="Elias M."/>
            <person name="Gladyshev V.N."/>
            <person name="Groth M."/>
            <person name="Guda C."/>
            <person name="Hadaegh A."/>
            <person name="Iglesias-Rodriguez M.D."/>
            <person name="Jenkins J."/>
            <person name="Jones B.M."/>
            <person name="Lawson T."/>
            <person name="Leese F."/>
            <person name="Lindquist E."/>
            <person name="Lobanov A."/>
            <person name="Lomsadze A."/>
            <person name="Malik S.B."/>
            <person name="Marsh M.E."/>
            <person name="Mackinder L."/>
            <person name="Mock T."/>
            <person name="Mueller-Roeber B."/>
            <person name="Pagarete A."/>
            <person name="Parker M."/>
            <person name="Probert I."/>
            <person name="Quesneville H."/>
            <person name="Raines C."/>
            <person name="Rensing S.A."/>
            <person name="Riano-Pachon D.M."/>
            <person name="Richier S."/>
            <person name="Rokitta S."/>
            <person name="Shiraiwa Y."/>
            <person name="Soanes D.M."/>
            <person name="van der Giezen M."/>
            <person name="Wahlund T.M."/>
            <person name="Williams B."/>
            <person name="Wilson W."/>
            <person name="Wolfe G."/>
            <person name="Wurch L.L."/>
        </authorList>
    </citation>
    <scope>NUCLEOTIDE SEQUENCE</scope>
</reference>
<proteinExistence type="predicted"/>
<evidence type="ECO:0000259" key="1">
    <source>
        <dbReference type="Pfam" id="PF20670"/>
    </source>
</evidence>
<dbReference type="RefSeq" id="XP_005766277.1">
    <property type="nucleotide sequence ID" value="XM_005766220.1"/>
</dbReference>
<dbReference type="EnsemblProtists" id="EOD13848">
    <property type="protein sequence ID" value="EOD13848"/>
    <property type="gene ID" value="EMIHUDRAFT_451917"/>
</dbReference>
<sequence>MLAHSRRSFASLASLLAALPPQRSRATGLEEVRKAASLLPGYGPPDIAFPPPFRGRWRVTRQVVDVQTPLGETAAPREALRQARDSLVAPPVTFEQRFVQDSERAVIADRSFNAERRTAAISGTALADLEARWEPSNPNVLTLARVSTSSLVETKAPFDGAFGTSEYARIADAGSSGVLSSVPTILAARVQAKYKWEPAGEPGAVARIEGLEITSTFDPTQTGFADLSGATPVLVTKARLRFERE</sequence>
<dbReference type="KEGG" id="ehx:EMIHUDRAFT_451917"/>
<keyword evidence="3" id="KW-1185">Reference proteome</keyword>
<evidence type="ECO:0000313" key="2">
    <source>
        <dbReference type="EnsemblProtists" id="EOD13848"/>
    </source>
</evidence>
<evidence type="ECO:0000313" key="3">
    <source>
        <dbReference type="Proteomes" id="UP000013827"/>
    </source>
</evidence>
<feature type="domain" description="DUF6816" evidence="1">
    <location>
        <begin position="41"/>
        <end position="244"/>
    </location>
</feature>
<dbReference type="GeneID" id="17259995"/>
<dbReference type="AlphaFoldDB" id="A0A0D3IRG3"/>
<dbReference type="Proteomes" id="UP000013827">
    <property type="component" value="Unassembled WGS sequence"/>
</dbReference>
<organism evidence="2 3">
    <name type="scientific">Emiliania huxleyi (strain CCMP1516)</name>
    <dbReference type="NCBI Taxonomy" id="280463"/>
    <lineage>
        <taxon>Eukaryota</taxon>
        <taxon>Haptista</taxon>
        <taxon>Haptophyta</taxon>
        <taxon>Prymnesiophyceae</taxon>
        <taxon>Isochrysidales</taxon>
        <taxon>Noelaerhabdaceae</taxon>
        <taxon>Emiliania</taxon>
    </lineage>
</organism>
<dbReference type="Pfam" id="PF20670">
    <property type="entry name" value="DUF6816"/>
    <property type="match status" value="1"/>
</dbReference>
<name>A0A0D3IRG3_EMIH1</name>